<evidence type="ECO:0000256" key="6">
    <source>
        <dbReference type="ARBA" id="ARBA00022833"/>
    </source>
</evidence>
<accession>V4AN92</accession>
<dbReference type="HOGENOM" id="CLU_957394_0_0_1"/>
<dbReference type="SUPFAM" id="SSF82199">
    <property type="entry name" value="SET domain"/>
    <property type="match status" value="1"/>
</dbReference>
<dbReference type="EMBL" id="KB201701">
    <property type="protein sequence ID" value="ESO95081.1"/>
    <property type="molecule type" value="Genomic_DNA"/>
</dbReference>
<feature type="domain" description="MYND-type" evidence="9">
    <location>
        <begin position="228"/>
        <end position="270"/>
    </location>
</feature>
<dbReference type="STRING" id="225164.V4AN92"/>
<keyword evidence="1" id="KW-0489">Methyltransferase</keyword>
<dbReference type="PROSITE" id="PS01360">
    <property type="entry name" value="ZF_MYND_1"/>
    <property type="match status" value="1"/>
</dbReference>
<dbReference type="InterPro" id="IPR001214">
    <property type="entry name" value="SET_dom"/>
</dbReference>
<dbReference type="GeneID" id="20238507"/>
<proteinExistence type="predicted"/>
<dbReference type="Gene3D" id="6.10.140.2220">
    <property type="match status" value="1"/>
</dbReference>
<dbReference type="RefSeq" id="XP_009054275.1">
    <property type="nucleotide sequence ID" value="XM_009056027.1"/>
</dbReference>
<evidence type="ECO:0000256" key="4">
    <source>
        <dbReference type="ARBA" id="ARBA00022723"/>
    </source>
</evidence>
<dbReference type="Gene3D" id="2.170.270.10">
    <property type="entry name" value="SET domain"/>
    <property type="match status" value="1"/>
</dbReference>
<dbReference type="CTD" id="20238507"/>
<dbReference type="PANTHER" id="PTHR46402">
    <property type="entry name" value="SET AND MYND DOMAIN-CONTAINING PROTEIN 5"/>
    <property type="match status" value="1"/>
</dbReference>
<keyword evidence="11" id="KW-1185">Reference proteome</keyword>
<evidence type="ECO:0000313" key="11">
    <source>
        <dbReference type="Proteomes" id="UP000030746"/>
    </source>
</evidence>
<evidence type="ECO:0000256" key="2">
    <source>
        <dbReference type="ARBA" id="ARBA00022679"/>
    </source>
</evidence>
<evidence type="ECO:0000256" key="5">
    <source>
        <dbReference type="ARBA" id="ARBA00022771"/>
    </source>
</evidence>
<dbReference type="Pfam" id="PF00856">
    <property type="entry name" value="SET"/>
    <property type="match status" value="1"/>
</dbReference>
<sequence length="291" mass="34116">MSYNLGTRCFGKRYLNNSFNYVILLTSTNNFNIDFIKHDLSTILAYYRRFISYGSIHVCRRMPHMLPVFQRVFNHYGDKESFFINEEEFNGRYYQATCNLQAYSASINPYHFFMTNLSKTLDGFKLLKYLNKKAPDPLFTGMFPLHACLNHDCDHNIEVRDGFMDDLVGLPGVMMVACRDIKKGTELMTTYINPQMPRNLRRSWLYKSFNFWCQCNKCKFEGDDNTFCTNCQKESQTPNGFKACGKCKKAFYCSTKCQKISWQKGHKSICIKYDEAEASHILEMNNKLRKV</sequence>
<name>V4AN92_LOTGI</name>
<dbReference type="KEGG" id="lgi:LOTGIDRAFT_160845"/>
<organism evidence="10 11">
    <name type="scientific">Lottia gigantea</name>
    <name type="common">Giant owl limpet</name>
    <dbReference type="NCBI Taxonomy" id="225164"/>
    <lineage>
        <taxon>Eukaryota</taxon>
        <taxon>Metazoa</taxon>
        <taxon>Spiralia</taxon>
        <taxon>Lophotrochozoa</taxon>
        <taxon>Mollusca</taxon>
        <taxon>Gastropoda</taxon>
        <taxon>Patellogastropoda</taxon>
        <taxon>Lottioidea</taxon>
        <taxon>Lottiidae</taxon>
        <taxon>Lottia</taxon>
    </lineage>
</organism>
<reference evidence="10 11" key="1">
    <citation type="journal article" date="2013" name="Nature">
        <title>Insights into bilaterian evolution from three spiralian genomes.</title>
        <authorList>
            <person name="Simakov O."/>
            <person name="Marletaz F."/>
            <person name="Cho S.J."/>
            <person name="Edsinger-Gonzales E."/>
            <person name="Havlak P."/>
            <person name="Hellsten U."/>
            <person name="Kuo D.H."/>
            <person name="Larsson T."/>
            <person name="Lv J."/>
            <person name="Arendt D."/>
            <person name="Savage R."/>
            <person name="Osoegawa K."/>
            <person name="de Jong P."/>
            <person name="Grimwood J."/>
            <person name="Chapman J.A."/>
            <person name="Shapiro H."/>
            <person name="Aerts A."/>
            <person name="Otillar R.P."/>
            <person name="Terry A.Y."/>
            <person name="Boore J.L."/>
            <person name="Grigoriev I.V."/>
            <person name="Lindberg D.R."/>
            <person name="Seaver E.C."/>
            <person name="Weisblat D.A."/>
            <person name="Putnam N.H."/>
            <person name="Rokhsar D.S."/>
        </authorList>
    </citation>
    <scope>NUCLEOTIDE SEQUENCE [LARGE SCALE GENOMIC DNA]</scope>
</reference>
<dbReference type="GO" id="GO:0045814">
    <property type="term" value="P:negative regulation of gene expression, epigenetic"/>
    <property type="evidence" value="ECO:0007669"/>
    <property type="project" value="TreeGrafter"/>
</dbReference>
<keyword evidence="3" id="KW-0949">S-adenosyl-L-methionine</keyword>
<evidence type="ECO:0000256" key="3">
    <source>
        <dbReference type="ARBA" id="ARBA00022691"/>
    </source>
</evidence>
<keyword evidence="6" id="KW-0862">Zinc</keyword>
<evidence type="ECO:0000256" key="1">
    <source>
        <dbReference type="ARBA" id="ARBA00022603"/>
    </source>
</evidence>
<keyword evidence="5 7" id="KW-0863">Zinc-finger</keyword>
<keyword evidence="4" id="KW-0479">Metal-binding</keyword>
<dbReference type="InterPro" id="IPR046341">
    <property type="entry name" value="SET_dom_sf"/>
</dbReference>
<gene>
    <name evidence="10" type="ORF">LOTGIDRAFT_160845</name>
</gene>
<dbReference type="AlphaFoldDB" id="V4AN92"/>
<dbReference type="PROSITE" id="PS50865">
    <property type="entry name" value="ZF_MYND_2"/>
    <property type="match status" value="1"/>
</dbReference>
<dbReference type="GO" id="GO:0032259">
    <property type="term" value="P:methylation"/>
    <property type="evidence" value="ECO:0007669"/>
    <property type="project" value="UniProtKB-KW"/>
</dbReference>
<protein>
    <recommendedName>
        <fullName evidence="12">MYND-type domain-containing protein</fullName>
    </recommendedName>
</protein>
<evidence type="ECO:0000259" key="9">
    <source>
        <dbReference type="PROSITE" id="PS50865"/>
    </source>
</evidence>
<dbReference type="OrthoDB" id="5945798at2759"/>
<keyword evidence="2" id="KW-0808">Transferase</keyword>
<evidence type="ECO:0000259" key="8">
    <source>
        <dbReference type="PROSITE" id="PS50280"/>
    </source>
</evidence>
<dbReference type="GO" id="GO:0008270">
    <property type="term" value="F:zinc ion binding"/>
    <property type="evidence" value="ECO:0007669"/>
    <property type="project" value="UniProtKB-KW"/>
</dbReference>
<dbReference type="CDD" id="cd20071">
    <property type="entry name" value="SET_SMYD"/>
    <property type="match status" value="1"/>
</dbReference>
<dbReference type="SUPFAM" id="SSF144232">
    <property type="entry name" value="HIT/MYND zinc finger-like"/>
    <property type="match status" value="1"/>
</dbReference>
<dbReference type="PROSITE" id="PS50280">
    <property type="entry name" value="SET"/>
    <property type="match status" value="1"/>
</dbReference>
<dbReference type="Proteomes" id="UP000030746">
    <property type="component" value="Unassembled WGS sequence"/>
</dbReference>
<dbReference type="PANTHER" id="PTHR46402:SF2">
    <property type="entry name" value="HISTONE-LYSINE N-TRIMETHYLTRANSFERASE SMYD5"/>
    <property type="match status" value="1"/>
</dbReference>
<dbReference type="Pfam" id="PF01753">
    <property type="entry name" value="zf-MYND"/>
    <property type="match status" value="1"/>
</dbReference>
<dbReference type="GO" id="GO:0042799">
    <property type="term" value="F:histone H4K20 methyltransferase activity"/>
    <property type="evidence" value="ECO:0007669"/>
    <property type="project" value="TreeGrafter"/>
</dbReference>
<feature type="domain" description="SET" evidence="8">
    <location>
        <begin position="80"/>
        <end position="192"/>
    </location>
</feature>
<evidence type="ECO:0008006" key="12">
    <source>
        <dbReference type="Google" id="ProtNLM"/>
    </source>
</evidence>
<evidence type="ECO:0000256" key="7">
    <source>
        <dbReference type="PROSITE-ProRule" id="PRU00134"/>
    </source>
</evidence>
<evidence type="ECO:0000313" key="10">
    <source>
        <dbReference type="EMBL" id="ESO95081.1"/>
    </source>
</evidence>
<dbReference type="InterPro" id="IPR002893">
    <property type="entry name" value="Znf_MYND"/>
</dbReference>